<sequence length="460" mass="49270">MDLPRLILAEERRPGKVPSGVLLAAALKQRGYRLRLFVAGGDEGTLRLAECLCGQRCSYLDPVLCGSGGALRSLFQAGADPEALNLVLAPLGSRSGDDAPFLVHPETRELASLLGGGLVPVFCADTSAMVAARTVEEVARQLESAPEVSILGTLFLSVPFPREYQLLDRDLGRRLPWMGLGYVPRELERPEPSLGDLCNPEVLPRTLIPLRTAAAHLQSLEDQIQWPLFGALARVGCAWEPEPPLEPLFSRPRVAVLRHPGLSLSGEGPELLLQALGCSLLDIPLAGGAIPRECDAAYLPHGLGFLALVQFLENRELIQSLGQILLSGRGLLAEGGGAPLLGEQILLPSGKGARGASLFSLKGIYREPRPGSQTRLFVRARAQGPLLGEGESLRGVASKGVFLSGADPQGGDWEVREDPVGAPTGMEGWSLNRAVVTRLRLELWSCPLPVRRWLLGRGNA</sequence>
<protein>
    <submittedName>
        <fullName evidence="1">CobB/CobQ domain protein glutamine amidotransferase</fullName>
    </submittedName>
</protein>
<dbReference type="PaxDb" id="584708-Apau_0593"/>
<dbReference type="GO" id="GO:0016740">
    <property type="term" value="F:transferase activity"/>
    <property type="evidence" value="ECO:0007669"/>
    <property type="project" value="UniProtKB-KW"/>
</dbReference>
<evidence type="ECO:0000313" key="1">
    <source>
        <dbReference type="EMBL" id="EFQ23022.1"/>
    </source>
</evidence>
<dbReference type="Proteomes" id="UP000005096">
    <property type="component" value="Chromosome"/>
</dbReference>
<reference evidence="1 2" key="1">
    <citation type="journal article" date="2010" name="Stand. Genomic Sci.">
        <title>Non-contiguous finished genome sequence of Aminomonas paucivorans type strain (GLU-3).</title>
        <authorList>
            <person name="Pitluck S."/>
            <person name="Yasawong M."/>
            <person name="Held B."/>
            <person name="Lapidus A."/>
            <person name="Nolan M."/>
            <person name="Copeland A."/>
            <person name="Lucas S."/>
            <person name="Del Rio T.G."/>
            <person name="Tice H."/>
            <person name="Cheng J.F."/>
            <person name="Chertkov O."/>
            <person name="Goodwin L."/>
            <person name="Tapia R."/>
            <person name="Han C."/>
            <person name="Liolios K."/>
            <person name="Ivanova N."/>
            <person name="Mavromatis K."/>
            <person name="Ovchinnikova G."/>
            <person name="Pati A."/>
            <person name="Chen A."/>
            <person name="Palaniappan K."/>
            <person name="Land M."/>
            <person name="Hauser L."/>
            <person name="Chang Y.J."/>
            <person name="Jeffries C.D."/>
            <person name="Pukall R."/>
            <person name="Spring S."/>
            <person name="Rohde M."/>
            <person name="Sikorski J."/>
            <person name="Goker M."/>
            <person name="Woyke T."/>
            <person name="Bristow J."/>
            <person name="Eisen J.A."/>
            <person name="Markowitz V."/>
            <person name="Hugenholtz P."/>
            <person name="Kyrpides N.C."/>
            <person name="Klenk H.P."/>
        </authorList>
    </citation>
    <scope>NUCLEOTIDE SEQUENCE [LARGE SCALE GENOMIC DNA]</scope>
    <source>
        <strain evidence="1 2">DSM 12260</strain>
    </source>
</reference>
<proteinExistence type="predicted"/>
<organism evidence="1 2">
    <name type="scientific">Aminomonas paucivorans DSM 12260</name>
    <dbReference type="NCBI Taxonomy" id="584708"/>
    <lineage>
        <taxon>Bacteria</taxon>
        <taxon>Thermotogati</taxon>
        <taxon>Synergistota</taxon>
        <taxon>Synergistia</taxon>
        <taxon>Synergistales</taxon>
        <taxon>Synergistaceae</taxon>
        <taxon>Aminomonas</taxon>
    </lineage>
</organism>
<dbReference type="AlphaFoldDB" id="E3D0K3"/>
<dbReference type="EMBL" id="CM001022">
    <property type="protein sequence ID" value="EFQ23022.1"/>
    <property type="molecule type" value="Genomic_DNA"/>
</dbReference>
<dbReference type="HOGENOM" id="CLU_611023_0_0_0"/>
<dbReference type="PROSITE" id="PS51274">
    <property type="entry name" value="GATASE_COBBQ"/>
    <property type="match status" value="1"/>
</dbReference>
<keyword evidence="2" id="KW-1185">Reference proteome</keyword>
<dbReference type="STRING" id="584708.Apau_0593"/>
<dbReference type="InterPro" id="IPR029062">
    <property type="entry name" value="Class_I_gatase-like"/>
</dbReference>
<name>E3D0K3_9BACT</name>
<accession>E3D0K3</accession>
<dbReference type="SUPFAM" id="SSF52317">
    <property type="entry name" value="Class I glutamine amidotransferase-like"/>
    <property type="match status" value="1"/>
</dbReference>
<dbReference type="eggNOG" id="COG1797">
    <property type="taxonomic scope" value="Bacteria"/>
</dbReference>
<evidence type="ECO:0000313" key="2">
    <source>
        <dbReference type="Proteomes" id="UP000005096"/>
    </source>
</evidence>
<keyword evidence="1" id="KW-0808">Transferase</keyword>
<gene>
    <name evidence="1" type="ORF">Apau_0593</name>
</gene>
<keyword evidence="1" id="KW-0315">Glutamine amidotransferase</keyword>